<dbReference type="Pfam" id="PF05573">
    <property type="entry name" value="NosL"/>
    <property type="match status" value="1"/>
</dbReference>
<dbReference type="PANTHER" id="PTHR41247">
    <property type="entry name" value="HTH-TYPE TRANSCRIPTIONAL REPRESSOR YCNK"/>
    <property type="match status" value="1"/>
</dbReference>
<evidence type="ECO:0000313" key="1">
    <source>
        <dbReference type="EMBL" id="ODV54229.1"/>
    </source>
</evidence>
<protein>
    <recommendedName>
        <fullName evidence="3">Copper chaperone NosL</fullName>
    </recommendedName>
</protein>
<accession>A0A1E4R1C0</accession>
<evidence type="ECO:0000313" key="2">
    <source>
        <dbReference type="Proteomes" id="UP000094784"/>
    </source>
</evidence>
<dbReference type="RefSeq" id="WP_069482745.1">
    <property type="nucleotide sequence ID" value="NZ_KV766182.1"/>
</dbReference>
<dbReference type="SUPFAM" id="SSF160387">
    <property type="entry name" value="NosL/MerB-like"/>
    <property type="match status" value="1"/>
</dbReference>
<evidence type="ECO:0008006" key="3">
    <source>
        <dbReference type="Google" id="ProtNLM"/>
    </source>
</evidence>
<organism evidence="1 2">
    <name type="scientific">Lysinibacillus fusiformis</name>
    <dbReference type="NCBI Taxonomy" id="28031"/>
    <lineage>
        <taxon>Bacteria</taxon>
        <taxon>Bacillati</taxon>
        <taxon>Bacillota</taxon>
        <taxon>Bacilli</taxon>
        <taxon>Bacillales</taxon>
        <taxon>Bacillaceae</taxon>
        <taxon>Lysinibacillus</taxon>
    </lineage>
</organism>
<reference evidence="1 2" key="1">
    <citation type="submission" date="2016-09" db="EMBL/GenBank/DDBJ databases">
        <title>Draft genome sequence of the soil isolate, Lysinibacillus fusiformis M5, a potential hypoxanthine producer.</title>
        <authorList>
            <person name="Gallegos-Monterrosa R."/>
            <person name="Maroti G."/>
            <person name="Balint B."/>
            <person name="Kovacs A.T."/>
        </authorList>
    </citation>
    <scope>NUCLEOTIDE SEQUENCE [LARGE SCALE GENOMIC DNA]</scope>
    <source>
        <strain evidence="1 2">M5</strain>
    </source>
</reference>
<sequence>MTRWIAILVICSTILGGCGEKTYNPRDIISETDICEICNMSIVHHEYAGQIVLTNGDYKIFDDIGCLMDYLALNGEGEIGAAYIKNNANNEWIDVYKATYVYNKGYWTPMNYGVLAFATKDEAQEWMINEGEGQLLAYQDLLTFKWGIHE</sequence>
<comment type="caution">
    <text evidence="1">The sequence shown here is derived from an EMBL/GenBank/DDBJ whole genome shotgun (WGS) entry which is preliminary data.</text>
</comment>
<dbReference type="InterPro" id="IPR008719">
    <property type="entry name" value="N2O_reductase_NosL"/>
</dbReference>
<dbReference type="AlphaFoldDB" id="A0A1E4R1C0"/>
<proteinExistence type="predicted"/>
<dbReference type="EMBL" id="MECQ01000002">
    <property type="protein sequence ID" value="ODV54229.1"/>
    <property type="molecule type" value="Genomic_DNA"/>
</dbReference>
<gene>
    <name evidence="1" type="ORF">BG258_19440</name>
</gene>
<name>A0A1E4R1C0_9BACI</name>
<dbReference type="PANTHER" id="PTHR41247:SF1">
    <property type="entry name" value="HTH-TYPE TRANSCRIPTIONAL REPRESSOR YCNK"/>
    <property type="match status" value="1"/>
</dbReference>
<dbReference type="Proteomes" id="UP000094784">
    <property type="component" value="Unassembled WGS sequence"/>
</dbReference>
<dbReference type="PROSITE" id="PS51257">
    <property type="entry name" value="PROKAR_LIPOPROTEIN"/>
    <property type="match status" value="1"/>
</dbReference>